<reference evidence="1" key="1">
    <citation type="submission" date="2014-05" db="EMBL/GenBank/DDBJ databases">
        <authorList>
            <person name="Chronopoulou M."/>
        </authorList>
    </citation>
    <scope>NUCLEOTIDE SEQUENCE</scope>
    <source>
        <tissue evidence="1">Whole organism</tissue>
    </source>
</reference>
<evidence type="ECO:0000313" key="1">
    <source>
        <dbReference type="EMBL" id="CDW38231.1"/>
    </source>
</evidence>
<organism evidence="1">
    <name type="scientific">Lepeophtheirus salmonis</name>
    <name type="common">Salmon louse</name>
    <name type="synonym">Caligus salmonis</name>
    <dbReference type="NCBI Taxonomy" id="72036"/>
    <lineage>
        <taxon>Eukaryota</taxon>
        <taxon>Metazoa</taxon>
        <taxon>Ecdysozoa</taxon>
        <taxon>Arthropoda</taxon>
        <taxon>Crustacea</taxon>
        <taxon>Multicrustacea</taxon>
        <taxon>Hexanauplia</taxon>
        <taxon>Copepoda</taxon>
        <taxon>Siphonostomatoida</taxon>
        <taxon>Caligidae</taxon>
        <taxon>Lepeophtheirus</taxon>
    </lineage>
</organism>
<dbReference type="EMBL" id="HACA01020870">
    <property type="protein sequence ID" value="CDW38231.1"/>
    <property type="molecule type" value="Transcribed_RNA"/>
</dbReference>
<dbReference type="AlphaFoldDB" id="A0A0K2UKJ2"/>
<name>A0A0K2UKJ2_LEPSM</name>
<proteinExistence type="predicted"/>
<accession>A0A0K2UKJ2</accession>
<sequence length="134" mass="15432">MNRLSNEFDVDEESIRRDVKEDLGLSSYTRIPRHMLTDTEGKETAEAQESSCLDQGKCIHSKILFEKIFTVDQVCNRQTDCCLGRSPGEVMGVFRTKRLAQTISWRSWHPTARRCFSSFLRLGGQSARRPTKRC</sequence>
<protein>
    <submittedName>
        <fullName evidence="1">Uncharacterized protein</fullName>
    </submittedName>
</protein>